<proteinExistence type="predicted"/>
<evidence type="ECO:0000313" key="7">
    <source>
        <dbReference type="Proteomes" id="UP000522864"/>
    </source>
</evidence>
<keyword evidence="2 4" id="KW-0238">DNA-binding</keyword>
<dbReference type="InterPro" id="IPR009057">
    <property type="entry name" value="Homeodomain-like_sf"/>
</dbReference>
<sequence>MNTELSPKATEIAEYAQSLLTVGGYNSFSYADIAERVRITKATIHHHFPSKAELVRVVVARYREQAREGLAALGRQIADPLAQLNTYVDYWSTCIRSGSSPFCICAMLAVELPTIPDEVAAEVRGHFQDLTDWLTSVLEKGTATGQFHLQDSSTIEAKAFMASVHGAMLAARGFGDPETFQALVQLSISRLTSTR</sequence>
<evidence type="ECO:0000256" key="4">
    <source>
        <dbReference type="PROSITE-ProRule" id="PRU00335"/>
    </source>
</evidence>
<dbReference type="PROSITE" id="PS50977">
    <property type="entry name" value="HTH_TETR_2"/>
    <property type="match status" value="1"/>
</dbReference>
<gene>
    <name evidence="6" type="ORF">HX830_31455</name>
</gene>
<dbReference type="SUPFAM" id="SSF46689">
    <property type="entry name" value="Homeodomain-like"/>
    <property type="match status" value="1"/>
</dbReference>
<name>A0A7Y8BVJ0_9PSED</name>
<dbReference type="Pfam" id="PF16925">
    <property type="entry name" value="TetR_C_13"/>
    <property type="match status" value="1"/>
</dbReference>
<protein>
    <submittedName>
        <fullName evidence="6">TetR/AcrR family transcriptional regulator</fullName>
    </submittedName>
</protein>
<evidence type="ECO:0000259" key="5">
    <source>
        <dbReference type="PROSITE" id="PS50977"/>
    </source>
</evidence>
<feature type="DNA-binding region" description="H-T-H motif" evidence="4">
    <location>
        <begin position="29"/>
        <end position="48"/>
    </location>
</feature>
<feature type="domain" description="HTH tetR-type" evidence="5">
    <location>
        <begin position="6"/>
        <end position="66"/>
    </location>
</feature>
<dbReference type="Proteomes" id="UP000522864">
    <property type="component" value="Unassembled WGS sequence"/>
</dbReference>
<accession>A0A7Y8BVJ0</accession>
<dbReference type="PANTHER" id="PTHR47506:SF1">
    <property type="entry name" value="HTH-TYPE TRANSCRIPTIONAL REGULATOR YJDC"/>
    <property type="match status" value="1"/>
</dbReference>
<reference evidence="6 7" key="1">
    <citation type="submission" date="2020-04" db="EMBL/GenBank/DDBJ databases">
        <title>Molecular characterization of pseudomonads from Agaricus bisporus reveal novel blotch 2 pathogens in Western Europe.</title>
        <authorList>
            <person name="Taparia T."/>
            <person name="Krijger M."/>
            <person name="Haynes E."/>
            <person name="Elpinstone J.G."/>
            <person name="Noble R."/>
            <person name="Van Der Wolf J."/>
        </authorList>
    </citation>
    <scope>NUCLEOTIDE SEQUENCE [LARGE SCALE GENOMIC DNA]</scope>
    <source>
        <strain evidence="6 7">G9001</strain>
    </source>
</reference>
<comment type="caution">
    <text evidence="6">The sequence shown here is derived from an EMBL/GenBank/DDBJ whole genome shotgun (WGS) entry which is preliminary data.</text>
</comment>
<dbReference type="EMBL" id="JACAQA010000051">
    <property type="protein sequence ID" value="NWB89386.1"/>
    <property type="molecule type" value="Genomic_DNA"/>
</dbReference>
<keyword evidence="1" id="KW-0805">Transcription regulation</keyword>
<dbReference type="PRINTS" id="PR00455">
    <property type="entry name" value="HTHTETR"/>
</dbReference>
<evidence type="ECO:0000313" key="6">
    <source>
        <dbReference type="EMBL" id="NWB89386.1"/>
    </source>
</evidence>
<dbReference type="InterPro" id="IPR036271">
    <property type="entry name" value="Tet_transcr_reg_TetR-rel_C_sf"/>
</dbReference>
<dbReference type="InterPro" id="IPR011075">
    <property type="entry name" value="TetR_C"/>
</dbReference>
<dbReference type="Gene3D" id="1.10.357.10">
    <property type="entry name" value="Tetracycline Repressor, domain 2"/>
    <property type="match status" value="1"/>
</dbReference>
<dbReference type="RefSeq" id="WP_177104706.1">
    <property type="nucleotide sequence ID" value="NZ_JACAQA010000051.1"/>
</dbReference>
<evidence type="ECO:0000256" key="2">
    <source>
        <dbReference type="ARBA" id="ARBA00023125"/>
    </source>
</evidence>
<dbReference type="PANTHER" id="PTHR47506">
    <property type="entry name" value="TRANSCRIPTIONAL REGULATORY PROTEIN"/>
    <property type="match status" value="1"/>
</dbReference>
<dbReference type="AlphaFoldDB" id="A0A7Y8BVJ0"/>
<evidence type="ECO:0000256" key="1">
    <source>
        <dbReference type="ARBA" id="ARBA00023015"/>
    </source>
</evidence>
<dbReference type="GO" id="GO:0003677">
    <property type="term" value="F:DNA binding"/>
    <property type="evidence" value="ECO:0007669"/>
    <property type="project" value="UniProtKB-UniRule"/>
</dbReference>
<keyword evidence="3" id="KW-0804">Transcription</keyword>
<evidence type="ECO:0000256" key="3">
    <source>
        <dbReference type="ARBA" id="ARBA00023163"/>
    </source>
</evidence>
<dbReference type="InterPro" id="IPR001647">
    <property type="entry name" value="HTH_TetR"/>
</dbReference>
<dbReference type="SUPFAM" id="SSF48498">
    <property type="entry name" value="Tetracyclin repressor-like, C-terminal domain"/>
    <property type="match status" value="1"/>
</dbReference>
<dbReference type="Pfam" id="PF00440">
    <property type="entry name" value="TetR_N"/>
    <property type="match status" value="1"/>
</dbReference>
<organism evidence="6 7">
    <name type="scientific">Pseudomonas gingeri</name>
    <dbReference type="NCBI Taxonomy" id="117681"/>
    <lineage>
        <taxon>Bacteria</taxon>
        <taxon>Pseudomonadati</taxon>
        <taxon>Pseudomonadota</taxon>
        <taxon>Gammaproteobacteria</taxon>
        <taxon>Pseudomonadales</taxon>
        <taxon>Pseudomonadaceae</taxon>
        <taxon>Pseudomonas</taxon>
    </lineage>
</organism>